<dbReference type="PROSITE" id="PS50600">
    <property type="entry name" value="ULP_PROTEASE"/>
    <property type="match status" value="1"/>
</dbReference>
<evidence type="ECO:0000256" key="2">
    <source>
        <dbReference type="ARBA" id="ARBA00022670"/>
    </source>
</evidence>
<reference evidence="6" key="1">
    <citation type="submission" date="2023-07" db="EMBL/GenBank/DDBJ databases">
        <title>draft genome sequence of fig (Ficus carica).</title>
        <authorList>
            <person name="Takahashi T."/>
            <person name="Nishimura K."/>
        </authorList>
    </citation>
    <scope>NUCLEOTIDE SEQUENCE</scope>
</reference>
<dbReference type="PANTHER" id="PTHR48449:SF1">
    <property type="entry name" value="DUF1985 DOMAIN-CONTAINING PROTEIN"/>
    <property type="match status" value="1"/>
</dbReference>
<dbReference type="SUPFAM" id="SSF54001">
    <property type="entry name" value="Cysteine proteinases"/>
    <property type="match status" value="1"/>
</dbReference>
<protein>
    <recommendedName>
        <fullName evidence="5">Ubiquitin-like protease family profile domain-containing protein</fullName>
    </recommendedName>
</protein>
<keyword evidence="3" id="KW-0378">Hydrolase</keyword>
<keyword evidence="7" id="KW-1185">Reference proteome</keyword>
<comment type="similarity">
    <text evidence="1">Belongs to the peptidase C48 family.</text>
</comment>
<feature type="compositionally biased region" description="Basic and acidic residues" evidence="4">
    <location>
        <begin position="9"/>
        <end position="54"/>
    </location>
</feature>
<name>A0AA88DS58_FICCA</name>
<proteinExistence type="inferred from homology"/>
<evidence type="ECO:0000313" key="6">
    <source>
        <dbReference type="EMBL" id="GMN60615.1"/>
    </source>
</evidence>
<organism evidence="6 7">
    <name type="scientific">Ficus carica</name>
    <name type="common">Common fig</name>
    <dbReference type="NCBI Taxonomy" id="3494"/>
    <lineage>
        <taxon>Eukaryota</taxon>
        <taxon>Viridiplantae</taxon>
        <taxon>Streptophyta</taxon>
        <taxon>Embryophyta</taxon>
        <taxon>Tracheophyta</taxon>
        <taxon>Spermatophyta</taxon>
        <taxon>Magnoliopsida</taxon>
        <taxon>eudicotyledons</taxon>
        <taxon>Gunneridae</taxon>
        <taxon>Pentapetalae</taxon>
        <taxon>rosids</taxon>
        <taxon>fabids</taxon>
        <taxon>Rosales</taxon>
        <taxon>Moraceae</taxon>
        <taxon>Ficeae</taxon>
        <taxon>Ficus</taxon>
    </lineage>
</organism>
<feature type="domain" description="Ubiquitin-like protease family profile" evidence="5">
    <location>
        <begin position="348"/>
        <end position="525"/>
    </location>
</feature>
<dbReference type="InterPro" id="IPR038765">
    <property type="entry name" value="Papain-like_cys_pep_sf"/>
</dbReference>
<evidence type="ECO:0000256" key="1">
    <source>
        <dbReference type="ARBA" id="ARBA00005234"/>
    </source>
</evidence>
<evidence type="ECO:0000313" key="7">
    <source>
        <dbReference type="Proteomes" id="UP001187192"/>
    </source>
</evidence>
<dbReference type="InterPro" id="IPR003653">
    <property type="entry name" value="Peptidase_C48_C"/>
</dbReference>
<dbReference type="GO" id="GO:0008234">
    <property type="term" value="F:cysteine-type peptidase activity"/>
    <property type="evidence" value="ECO:0007669"/>
    <property type="project" value="InterPro"/>
</dbReference>
<dbReference type="AlphaFoldDB" id="A0AA88DS58"/>
<evidence type="ECO:0000256" key="4">
    <source>
        <dbReference type="SAM" id="MobiDB-lite"/>
    </source>
</evidence>
<sequence length="533" mass="60701">MSLRVMASADKRPPAEKSSKKQAPESNRRVAEEGLKRKHGEIQVKESKKPKSAVEEKISEAEEYEGVIHQPCIQQFLKLSTLGWAGQVFHNIIMRLTDHSGMGDALWFVVSEELGRYSINEFCLITDIKCVGSTHLAPVVNNRLMTRYFSTLKGVSRKHLELQLSNANFDNDDDAVKLSLATRATICNAVENRLGSKRRLLKKSDKVHYSIAGFPHALLVLAYESLPTIAAKFTTKYVEVILRMLSWTSADNIKFDDVMSAFTAKEDKQAKCFVMMPTEEELKDPCVAQLYLKNPKVVPQLPRKTPVTQPNIDTTEWREFQKKIRGQTDDSDALKTDSNDLGSGSQDDVLINSDIGVAADMGVKAAMELFNADKHIDVVFYYLRQKIMQFPKLRQRKVTTIDTFFSAKIAALWRVYNKSPDNFDWGSCDSLMKIILDVCVRCGLSWFEVYDSMHHEGPHNYKVRETLECMSKFIPMLADRIGLFEFKPRKPPRTYPIPVTIMHDIPRQENGGDCRIFTIKFAKCLIEGREVRN</sequence>
<gene>
    <name evidence="6" type="ORF">TIFTF001_029700</name>
</gene>
<dbReference type="Gene3D" id="3.40.395.10">
    <property type="entry name" value="Adenoviral Proteinase, Chain A"/>
    <property type="match status" value="1"/>
</dbReference>
<accession>A0AA88DS58</accession>
<dbReference type="PANTHER" id="PTHR48449">
    <property type="entry name" value="DUF1985 DOMAIN-CONTAINING PROTEIN"/>
    <property type="match status" value="1"/>
</dbReference>
<dbReference type="GO" id="GO:0006508">
    <property type="term" value="P:proteolysis"/>
    <property type="evidence" value="ECO:0007669"/>
    <property type="project" value="UniProtKB-KW"/>
</dbReference>
<dbReference type="Pfam" id="PF02902">
    <property type="entry name" value="Peptidase_C48"/>
    <property type="match status" value="1"/>
</dbReference>
<keyword evidence="2" id="KW-0645">Protease</keyword>
<comment type="caution">
    <text evidence="6">The sequence shown here is derived from an EMBL/GenBank/DDBJ whole genome shotgun (WGS) entry which is preliminary data.</text>
</comment>
<evidence type="ECO:0000256" key="3">
    <source>
        <dbReference type="ARBA" id="ARBA00022801"/>
    </source>
</evidence>
<dbReference type="EMBL" id="BTGU01000100">
    <property type="protein sequence ID" value="GMN60615.1"/>
    <property type="molecule type" value="Genomic_DNA"/>
</dbReference>
<evidence type="ECO:0000259" key="5">
    <source>
        <dbReference type="PROSITE" id="PS50600"/>
    </source>
</evidence>
<dbReference type="Proteomes" id="UP001187192">
    <property type="component" value="Unassembled WGS sequence"/>
</dbReference>
<feature type="region of interest" description="Disordered" evidence="4">
    <location>
        <begin position="1"/>
        <end position="54"/>
    </location>
</feature>